<dbReference type="GO" id="GO:0003677">
    <property type="term" value="F:DNA binding"/>
    <property type="evidence" value="ECO:0007669"/>
    <property type="project" value="UniProtKB-KW"/>
</dbReference>
<name>A0ABU6FYK5_9BACL</name>
<dbReference type="InterPro" id="IPR037171">
    <property type="entry name" value="NagB/RpiA_transferase-like"/>
</dbReference>
<dbReference type="SMART" id="SM00420">
    <property type="entry name" value="HTH_DEOR"/>
    <property type="match status" value="1"/>
</dbReference>
<dbReference type="PANTHER" id="PTHR30363">
    <property type="entry name" value="HTH-TYPE TRANSCRIPTIONAL REGULATOR SRLR-RELATED"/>
    <property type="match status" value="1"/>
</dbReference>
<dbReference type="PANTHER" id="PTHR30363:SF51">
    <property type="entry name" value="HTH-TYPE TRANSCRIPTIONAL REPRESSOR GLCR"/>
    <property type="match status" value="1"/>
</dbReference>
<dbReference type="PROSITE" id="PS51000">
    <property type="entry name" value="HTH_DEOR_2"/>
    <property type="match status" value="1"/>
</dbReference>
<dbReference type="RefSeq" id="WP_326070523.1">
    <property type="nucleotide sequence ID" value="NZ_JARLKY010000007.1"/>
</dbReference>
<proteinExistence type="predicted"/>
<evidence type="ECO:0000313" key="5">
    <source>
        <dbReference type="Proteomes" id="UP001338137"/>
    </source>
</evidence>
<dbReference type="InterPro" id="IPR036388">
    <property type="entry name" value="WH-like_DNA-bd_sf"/>
</dbReference>
<dbReference type="Gene3D" id="1.10.10.10">
    <property type="entry name" value="Winged helix-like DNA-binding domain superfamily/Winged helix DNA-binding domain"/>
    <property type="match status" value="1"/>
</dbReference>
<dbReference type="InterPro" id="IPR036390">
    <property type="entry name" value="WH_DNA-bd_sf"/>
</dbReference>
<keyword evidence="5" id="KW-1185">Reference proteome</keyword>
<dbReference type="InterPro" id="IPR014036">
    <property type="entry name" value="DeoR-like_C"/>
</dbReference>
<organism evidence="4 5">
    <name type="scientific">Paenibacillus alba</name>
    <dbReference type="NCBI Taxonomy" id="1197127"/>
    <lineage>
        <taxon>Bacteria</taxon>
        <taxon>Bacillati</taxon>
        <taxon>Bacillota</taxon>
        <taxon>Bacilli</taxon>
        <taxon>Bacillales</taxon>
        <taxon>Paenibacillaceae</taxon>
        <taxon>Paenibacillus</taxon>
    </lineage>
</organism>
<evidence type="ECO:0000256" key="1">
    <source>
        <dbReference type="ARBA" id="ARBA00023015"/>
    </source>
</evidence>
<dbReference type="InterPro" id="IPR050313">
    <property type="entry name" value="Carb_Metab_HTH_regulators"/>
</dbReference>
<dbReference type="SUPFAM" id="SSF46785">
    <property type="entry name" value="Winged helix' DNA-binding domain"/>
    <property type="match status" value="1"/>
</dbReference>
<dbReference type="Pfam" id="PF00455">
    <property type="entry name" value="DeoRC"/>
    <property type="match status" value="1"/>
</dbReference>
<dbReference type="PRINTS" id="PR00037">
    <property type="entry name" value="HTHLACR"/>
</dbReference>
<evidence type="ECO:0000259" key="3">
    <source>
        <dbReference type="PROSITE" id="PS51000"/>
    </source>
</evidence>
<dbReference type="InterPro" id="IPR001034">
    <property type="entry name" value="DeoR_HTH"/>
</dbReference>
<keyword evidence="2" id="KW-0804">Transcription</keyword>
<feature type="domain" description="HTH deoR-type" evidence="3">
    <location>
        <begin position="3"/>
        <end position="58"/>
    </location>
</feature>
<reference evidence="4 5" key="1">
    <citation type="submission" date="2023-03" db="EMBL/GenBank/DDBJ databases">
        <title>Bacillus Genome Sequencing.</title>
        <authorList>
            <person name="Dunlap C."/>
        </authorList>
    </citation>
    <scope>NUCLEOTIDE SEQUENCE [LARGE SCALE GENOMIC DNA]</scope>
    <source>
        <strain evidence="4 5">BD-533</strain>
    </source>
</reference>
<dbReference type="SMART" id="SM01134">
    <property type="entry name" value="DeoRC"/>
    <property type="match status" value="1"/>
</dbReference>
<dbReference type="Proteomes" id="UP001338137">
    <property type="component" value="Unassembled WGS sequence"/>
</dbReference>
<evidence type="ECO:0000256" key="2">
    <source>
        <dbReference type="ARBA" id="ARBA00023163"/>
    </source>
</evidence>
<accession>A0ABU6FYK5</accession>
<keyword evidence="4" id="KW-0238">DNA-binding</keyword>
<sequence length="259" mass="28128">MFSEERREEILRLLHTNGRILAKELADVFEMSIDSIRRDLSLMEEKGLLKRTHGGAVPAAKVRNTPTAETLITRTGDGTPLQNAIARKAASFIQAKDTVFISGAGIHFGMLKYLPEFPFTVVTNSINVAAHLKERPHIDTYLVGGKVKASGNITDALAYDFIRQFSLDLCFITGGAISKNGISTATPEVASLGRSAIEISRKTICLAPHEKLGIDAFAKLSPITPIDLLITDEEATIEAIEEIESRGVKVIIAKVGETD</sequence>
<dbReference type="Pfam" id="PF08220">
    <property type="entry name" value="HTH_DeoR"/>
    <property type="match status" value="1"/>
</dbReference>
<protein>
    <submittedName>
        <fullName evidence="4">DeoR/GlpR family DNA-binding transcription regulator</fullName>
    </submittedName>
</protein>
<evidence type="ECO:0000313" key="4">
    <source>
        <dbReference type="EMBL" id="MEC0226122.1"/>
    </source>
</evidence>
<comment type="caution">
    <text evidence="4">The sequence shown here is derived from an EMBL/GenBank/DDBJ whole genome shotgun (WGS) entry which is preliminary data.</text>
</comment>
<keyword evidence="1" id="KW-0805">Transcription regulation</keyword>
<gene>
    <name evidence="4" type="ORF">P4I72_03150</name>
</gene>
<dbReference type="SUPFAM" id="SSF100950">
    <property type="entry name" value="NagB/RpiA/CoA transferase-like"/>
    <property type="match status" value="1"/>
</dbReference>
<dbReference type="EMBL" id="JARLKY010000007">
    <property type="protein sequence ID" value="MEC0226122.1"/>
    <property type="molecule type" value="Genomic_DNA"/>
</dbReference>